<gene>
    <name evidence="1" type="ORF">NCTC11535_00406</name>
</gene>
<dbReference type="EMBL" id="UAPQ01000001">
    <property type="protein sequence ID" value="SPT52752.1"/>
    <property type="molecule type" value="Genomic_DNA"/>
</dbReference>
<sequence length="58" mass="6209">MQAPPASLQGGEGAPGRLDELGALETEVVLLQERLGDAVHLADVPYEDWPWALEALRG</sequence>
<organism evidence="1 2">
    <name type="scientific">Actinomyces bovis</name>
    <dbReference type="NCBI Taxonomy" id="1658"/>
    <lineage>
        <taxon>Bacteria</taxon>
        <taxon>Bacillati</taxon>
        <taxon>Actinomycetota</taxon>
        <taxon>Actinomycetes</taxon>
        <taxon>Actinomycetales</taxon>
        <taxon>Actinomycetaceae</taxon>
        <taxon>Actinomyces</taxon>
    </lineage>
</organism>
<comment type="caution">
    <text evidence="1">The sequence shown here is derived from an EMBL/GenBank/DDBJ whole genome shotgun (WGS) entry which is preliminary data.</text>
</comment>
<evidence type="ECO:0000313" key="2">
    <source>
        <dbReference type="Proteomes" id="UP000250006"/>
    </source>
</evidence>
<dbReference type="Proteomes" id="UP000250006">
    <property type="component" value="Unassembled WGS sequence"/>
</dbReference>
<keyword evidence="2" id="KW-1185">Reference proteome</keyword>
<accession>A0ABY1VMQ4</accession>
<name>A0ABY1VMQ4_9ACTO</name>
<protein>
    <submittedName>
        <fullName evidence="1">Uncharacterized protein</fullName>
    </submittedName>
</protein>
<proteinExistence type="predicted"/>
<evidence type="ECO:0000313" key="1">
    <source>
        <dbReference type="EMBL" id="SPT52752.1"/>
    </source>
</evidence>
<dbReference type="RefSeq" id="WP_170166899.1">
    <property type="nucleotide sequence ID" value="NZ_UAPQ01000001.1"/>
</dbReference>
<reference evidence="1 2" key="1">
    <citation type="submission" date="2018-06" db="EMBL/GenBank/DDBJ databases">
        <authorList>
            <consortium name="Pathogen Informatics"/>
            <person name="Doyle S."/>
        </authorList>
    </citation>
    <scope>NUCLEOTIDE SEQUENCE [LARGE SCALE GENOMIC DNA]</scope>
    <source>
        <strain evidence="1 2">NCTC11535</strain>
    </source>
</reference>